<organism evidence="1 2">
    <name type="scientific">Tectimicrobiota bacterium</name>
    <dbReference type="NCBI Taxonomy" id="2528274"/>
    <lineage>
        <taxon>Bacteria</taxon>
        <taxon>Pseudomonadati</taxon>
        <taxon>Nitrospinota/Tectimicrobiota group</taxon>
        <taxon>Candidatus Tectimicrobiota</taxon>
    </lineage>
</organism>
<reference evidence="1" key="1">
    <citation type="submission" date="2020-07" db="EMBL/GenBank/DDBJ databases">
        <title>Huge and variable diversity of episymbiotic CPR bacteria and DPANN archaea in groundwater ecosystems.</title>
        <authorList>
            <person name="He C.Y."/>
            <person name="Keren R."/>
            <person name="Whittaker M."/>
            <person name="Farag I.F."/>
            <person name="Doudna J."/>
            <person name="Cate J.H.D."/>
            <person name="Banfield J.F."/>
        </authorList>
    </citation>
    <scope>NUCLEOTIDE SEQUENCE</scope>
    <source>
        <strain evidence="1">NC_groundwater_672_Ag_B-0.1um_62_36</strain>
    </source>
</reference>
<dbReference type="AlphaFoldDB" id="A0A932CM03"/>
<sequence length="74" mass="8610">MRENHAEDTAPGTGCPYGERIQSPIARKFVRVYCHGWPTAEIMIPSLREEEDYCLKANSYLECSIYHYQRSRLA</sequence>
<evidence type="ECO:0000313" key="1">
    <source>
        <dbReference type="EMBL" id="MBI2875649.1"/>
    </source>
</evidence>
<dbReference type="EMBL" id="JACPRF010000060">
    <property type="protein sequence ID" value="MBI2875649.1"/>
    <property type="molecule type" value="Genomic_DNA"/>
</dbReference>
<dbReference type="Proteomes" id="UP000769766">
    <property type="component" value="Unassembled WGS sequence"/>
</dbReference>
<comment type="caution">
    <text evidence="1">The sequence shown here is derived from an EMBL/GenBank/DDBJ whole genome shotgun (WGS) entry which is preliminary data.</text>
</comment>
<protein>
    <submittedName>
        <fullName evidence="1">Uncharacterized protein</fullName>
    </submittedName>
</protein>
<accession>A0A932CM03</accession>
<name>A0A932CM03_UNCTE</name>
<evidence type="ECO:0000313" key="2">
    <source>
        <dbReference type="Proteomes" id="UP000769766"/>
    </source>
</evidence>
<proteinExistence type="predicted"/>
<gene>
    <name evidence="1" type="ORF">HYY20_02070</name>
</gene>